<gene>
    <name evidence="2" type="ORF">BVL52_10175</name>
</gene>
<organism evidence="2 3">
    <name type="scientific">Pseudomonas oryzihabitans</name>
    <dbReference type="NCBI Taxonomy" id="47885"/>
    <lineage>
        <taxon>Bacteria</taxon>
        <taxon>Pseudomonadati</taxon>
        <taxon>Pseudomonadota</taxon>
        <taxon>Gammaproteobacteria</taxon>
        <taxon>Pseudomonadales</taxon>
        <taxon>Pseudomonadaceae</taxon>
        <taxon>Pseudomonas</taxon>
    </lineage>
</organism>
<evidence type="ECO:0000256" key="1">
    <source>
        <dbReference type="SAM" id="Phobius"/>
    </source>
</evidence>
<feature type="transmembrane region" description="Helical" evidence="1">
    <location>
        <begin position="44"/>
        <end position="62"/>
    </location>
</feature>
<reference evidence="2 3" key="1">
    <citation type="submission" date="2017-01" db="EMBL/GenBank/DDBJ databases">
        <title>Pseudomonas psychrotolerans genome sequencing and assembly.</title>
        <authorList>
            <person name="Vyas B."/>
            <person name="Mayilraj S."/>
        </authorList>
    </citation>
    <scope>NUCLEOTIDE SEQUENCE [LARGE SCALE GENOMIC DNA]</scope>
    <source>
        <strain evidence="2 3">SDS18</strain>
    </source>
</reference>
<proteinExistence type="predicted"/>
<keyword evidence="3" id="KW-1185">Reference proteome</keyword>
<evidence type="ECO:0000313" key="2">
    <source>
        <dbReference type="EMBL" id="ONN71669.1"/>
    </source>
</evidence>
<keyword evidence="1" id="KW-1133">Transmembrane helix</keyword>
<protein>
    <submittedName>
        <fullName evidence="2">Uncharacterized protein</fullName>
    </submittedName>
</protein>
<evidence type="ECO:0000313" key="3">
    <source>
        <dbReference type="Proteomes" id="UP000189310"/>
    </source>
</evidence>
<sequence length="103" mass="11208">MGSCAGRRNDFQGSILKERGRCLPILAIASREVTMRLTRTIRSALFIALLLALAAIALLEGWRAQPVGEPTLRADPVCTHGYAPYGCYPVPARGGDLGWLERL</sequence>
<comment type="caution">
    <text evidence="2">The sequence shown here is derived from an EMBL/GenBank/DDBJ whole genome shotgun (WGS) entry which is preliminary data.</text>
</comment>
<name>A0ABX3IV18_9PSED</name>
<dbReference type="Proteomes" id="UP000189310">
    <property type="component" value="Unassembled WGS sequence"/>
</dbReference>
<keyword evidence="1" id="KW-0472">Membrane</keyword>
<accession>A0ABX3IV18</accession>
<dbReference type="EMBL" id="MTLN01000005">
    <property type="protein sequence ID" value="ONN71669.1"/>
    <property type="molecule type" value="Genomic_DNA"/>
</dbReference>
<keyword evidence="1" id="KW-0812">Transmembrane</keyword>